<dbReference type="GO" id="GO:0016301">
    <property type="term" value="F:kinase activity"/>
    <property type="evidence" value="ECO:0007669"/>
    <property type="project" value="UniProtKB-KW"/>
</dbReference>
<dbReference type="EMBL" id="LT629776">
    <property type="protein sequence ID" value="SDS08366.1"/>
    <property type="molecule type" value="Genomic_DNA"/>
</dbReference>
<dbReference type="PANTHER" id="PTHR18964">
    <property type="entry name" value="ROK (REPRESSOR, ORF, KINASE) FAMILY"/>
    <property type="match status" value="1"/>
</dbReference>
<dbReference type="Gene3D" id="1.10.10.10">
    <property type="entry name" value="Winged helix-like DNA-binding domain superfamily/Winged helix DNA-binding domain"/>
    <property type="match status" value="1"/>
</dbReference>
<dbReference type="Proteomes" id="UP000185663">
    <property type="component" value="Chromosome I"/>
</dbReference>
<name>A0A1H1PAQ9_9CELL</name>
<dbReference type="AlphaFoldDB" id="A0A1H1PAQ9"/>
<dbReference type="InterPro" id="IPR036388">
    <property type="entry name" value="WH-like_DNA-bd_sf"/>
</dbReference>
<dbReference type="InterPro" id="IPR043129">
    <property type="entry name" value="ATPase_NBD"/>
</dbReference>
<evidence type="ECO:0000313" key="2">
    <source>
        <dbReference type="EMBL" id="SDS08366.1"/>
    </source>
</evidence>
<reference evidence="2 3" key="1">
    <citation type="submission" date="2016-10" db="EMBL/GenBank/DDBJ databases">
        <authorList>
            <person name="de Groot N.N."/>
        </authorList>
    </citation>
    <scope>NUCLEOTIDE SEQUENCE [LARGE SCALE GENOMIC DNA]</scope>
    <source>
        <strain evidence="2 3">DSM 22126</strain>
    </source>
</reference>
<protein>
    <submittedName>
        <fullName evidence="2">Sugar kinase of the NBD/HSP70 family, may contain an N-terminal HTH domain</fullName>
    </submittedName>
</protein>
<dbReference type="RefSeq" id="WP_083371638.1">
    <property type="nucleotide sequence ID" value="NZ_LT629776.1"/>
</dbReference>
<dbReference type="InterPro" id="IPR011991">
    <property type="entry name" value="ArsR-like_HTH"/>
</dbReference>
<dbReference type="InterPro" id="IPR036390">
    <property type="entry name" value="WH_DNA-bd_sf"/>
</dbReference>
<evidence type="ECO:0000256" key="1">
    <source>
        <dbReference type="ARBA" id="ARBA00006479"/>
    </source>
</evidence>
<proteinExistence type="inferred from homology"/>
<organism evidence="2 3">
    <name type="scientific">Paraoerskovia marina</name>
    <dbReference type="NCBI Taxonomy" id="545619"/>
    <lineage>
        <taxon>Bacteria</taxon>
        <taxon>Bacillati</taxon>
        <taxon>Actinomycetota</taxon>
        <taxon>Actinomycetes</taxon>
        <taxon>Micrococcales</taxon>
        <taxon>Cellulomonadaceae</taxon>
        <taxon>Paraoerskovia</taxon>
    </lineage>
</organism>
<dbReference type="Gene3D" id="3.30.420.40">
    <property type="match status" value="2"/>
</dbReference>
<gene>
    <name evidence="2" type="ORF">SAMN04489860_0756</name>
</gene>
<dbReference type="Pfam" id="PF13412">
    <property type="entry name" value="HTH_24"/>
    <property type="match status" value="1"/>
</dbReference>
<dbReference type="InterPro" id="IPR000600">
    <property type="entry name" value="ROK"/>
</dbReference>
<sequence>MTATPPGGPTDRLRARPTAALAAAVEPAGMRTVNRQVLLGHLYDASPLSRPQLARRAGLSQPTVLAALSDLERGGLVRAAGRPETTTGRPAVVYEPDPTAGSVTAVDIGRRWIRLAVADLAGDRLARLDIPNTAAPDDLVDAVGAAAEQVRAQAGITGPSTHTLIAAPGVFQAEEQALMFAAQLPAWQRPGLAGALAARIGGSFAIENDANLAAVAEHATGAGVGTRHMAYLHVGTGIGLGIIVDGETYQGATGAAGEIAFMPVGERIDDHAAEGRRGVLEWRSAADSVVRYAVDEGLDDDVTAAEVFRLAAAGDPRAVAAVETEARQLADVVTGVAALLDPEMIVVGGGVGQNLDALLPALTARMEQITPMRPNLVTASLGEESVLQGALISGLRVARDIAFLEATERLSAAT</sequence>
<dbReference type="SUPFAM" id="SSF46785">
    <property type="entry name" value="Winged helix' DNA-binding domain"/>
    <property type="match status" value="1"/>
</dbReference>
<evidence type="ECO:0000313" key="3">
    <source>
        <dbReference type="Proteomes" id="UP000185663"/>
    </source>
</evidence>
<dbReference type="Pfam" id="PF00480">
    <property type="entry name" value="ROK"/>
    <property type="match status" value="1"/>
</dbReference>
<keyword evidence="2" id="KW-0808">Transferase</keyword>
<dbReference type="PANTHER" id="PTHR18964:SF149">
    <property type="entry name" value="BIFUNCTIONAL UDP-N-ACETYLGLUCOSAMINE 2-EPIMERASE_N-ACETYLMANNOSAMINE KINASE"/>
    <property type="match status" value="1"/>
</dbReference>
<dbReference type="eggNOG" id="COG1940">
    <property type="taxonomic scope" value="Bacteria"/>
</dbReference>
<dbReference type="STRING" id="545619.SAMN04489860_0756"/>
<accession>A0A1H1PAQ9</accession>
<keyword evidence="3" id="KW-1185">Reference proteome</keyword>
<keyword evidence="2" id="KW-0418">Kinase</keyword>
<dbReference type="OrthoDB" id="37575at2"/>
<dbReference type="SUPFAM" id="SSF53067">
    <property type="entry name" value="Actin-like ATPase domain"/>
    <property type="match status" value="1"/>
</dbReference>
<dbReference type="CDD" id="cd00090">
    <property type="entry name" value="HTH_ARSR"/>
    <property type="match status" value="1"/>
</dbReference>
<comment type="similarity">
    <text evidence="1">Belongs to the ROK (NagC/XylR) family.</text>
</comment>